<protein>
    <submittedName>
        <fullName evidence="1">Uncharacterized protein</fullName>
    </submittedName>
</protein>
<evidence type="ECO:0000313" key="1">
    <source>
        <dbReference type="EMBL" id="MBX65372.1"/>
    </source>
</evidence>
<accession>A0A2P2QEE8</accession>
<organism evidence="1">
    <name type="scientific">Rhizophora mucronata</name>
    <name type="common">Asiatic mangrove</name>
    <dbReference type="NCBI Taxonomy" id="61149"/>
    <lineage>
        <taxon>Eukaryota</taxon>
        <taxon>Viridiplantae</taxon>
        <taxon>Streptophyta</taxon>
        <taxon>Embryophyta</taxon>
        <taxon>Tracheophyta</taxon>
        <taxon>Spermatophyta</taxon>
        <taxon>Magnoliopsida</taxon>
        <taxon>eudicotyledons</taxon>
        <taxon>Gunneridae</taxon>
        <taxon>Pentapetalae</taxon>
        <taxon>rosids</taxon>
        <taxon>fabids</taxon>
        <taxon>Malpighiales</taxon>
        <taxon>Rhizophoraceae</taxon>
        <taxon>Rhizophora</taxon>
    </lineage>
</organism>
<sequence length="32" mass="3745">MHAFCHLLMYPPRKRCAGVSKLLTKINHTYTL</sequence>
<dbReference type="AlphaFoldDB" id="A0A2P2QEE8"/>
<dbReference type="EMBL" id="GGEC01084888">
    <property type="protein sequence ID" value="MBX65372.1"/>
    <property type="molecule type" value="Transcribed_RNA"/>
</dbReference>
<reference evidence="1" key="1">
    <citation type="submission" date="2018-02" db="EMBL/GenBank/DDBJ databases">
        <title>Rhizophora mucronata_Transcriptome.</title>
        <authorList>
            <person name="Meera S.P."/>
            <person name="Sreeshan A."/>
            <person name="Augustine A."/>
        </authorList>
    </citation>
    <scope>NUCLEOTIDE SEQUENCE</scope>
    <source>
        <tissue evidence="1">Leaf</tissue>
    </source>
</reference>
<name>A0A2P2QEE8_RHIMU</name>
<proteinExistence type="predicted"/>